<keyword evidence="1" id="KW-0812">Transmembrane</keyword>
<evidence type="ECO:0000313" key="4">
    <source>
        <dbReference type="Proteomes" id="UP000274504"/>
    </source>
</evidence>
<evidence type="ECO:0000313" key="5">
    <source>
        <dbReference type="Proteomes" id="UP000321570"/>
    </source>
</evidence>
<dbReference type="Proteomes" id="UP000274504">
    <property type="component" value="Unassembled WGS sequence"/>
</dbReference>
<evidence type="ECO:0000313" key="6">
    <source>
        <dbReference type="WBParaSite" id="HDID_0000043301-mRNA-1"/>
    </source>
</evidence>
<sequence>MAPIPTDTTYHLPQAAIVGLSFFVAVCVLSFLASAYIVLRQKFAPKNKVNRSMRRFSYDSFDSQTAAPSILLDEQFVQPPSSSRRSITNLSPIHEIHSEGLRIPDLFLRRHSAPKAFQNFRRSSEKRFPHRPVNSCIQFSLSYADCPTLHLSINYIHTVELLRIVVDKVTGLSKGDPTPKIYTLRFRVIPRSPTSAYLSKPLVTPAVAGYPEFDHLFEYAVSLKRLEQARIEATLFSRPWFDSIAFGRRYTVGAIPYTTTGTFGKAEVNLTELMKEYSVVGKAELVLDTSLLKNNPEVMENVSLPLNLTEDEPVEIERNEKK</sequence>
<evidence type="ECO:0000256" key="1">
    <source>
        <dbReference type="SAM" id="Phobius"/>
    </source>
</evidence>
<keyword evidence="1" id="KW-1133">Transmembrane helix</keyword>
<dbReference type="OrthoDB" id="6235839at2759"/>
<keyword evidence="5" id="KW-1185">Reference proteome</keyword>
<reference evidence="2 4" key="2">
    <citation type="submission" date="2018-11" db="EMBL/GenBank/DDBJ databases">
        <authorList>
            <consortium name="Pathogen Informatics"/>
        </authorList>
    </citation>
    <scope>NUCLEOTIDE SEQUENCE [LARGE SCALE GENOMIC DNA]</scope>
</reference>
<keyword evidence="1" id="KW-0472">Membrane</keyword>
<protein>
    <submittedName>
        <fullName evidence="6">C2 domain-containing protein</fullName>
    </submittedName>
</protein>
<organism evidence="6">
    <name type="scientific">Hymenolepis diminuta</name>
    <name type="common">Rat tapeworm</name>
    <dbReference type="NCBI Taxonomy" id="6216"/>
    <lineage>
        <taxon>Eukaryota</taxon>
        <taxon>Metazoa</taxon>
        <taxon>Spiralia</taxon>
        <taxon>Lophotrochozoa</taxon>
        <taxon>Platyhelminthes</taxon>
        <taxon>Cestoda</taxon>
        <taxon>Eucestoda</taxon>
        <taxon>Cyclophyllidea</taxon>
        <taxon>Hymenolepididae</taxon>
        <taxon>Hymenolepis</taxon>
    </lineage>
</organism>
<evidence type="ECO:0000313" key="2">
    <source>
        <dbReference type="EMBL" id="VDL16101.1"/>
    </source>
</evidence>
<gene>
    <name evidence="2" type="ORF">HDID_LOCUS434</name>
    <name evidence="3" type="ORF">WMSIL1_LOCUS2136</name>
</gene>
<accession>A0A0R3S8G5</accession>
<proteinExistence type="predicted"/>
<dbReference type="Proteomes" id="UP000321570">
    <property type="component" value="Unassembled WGS sequence"/>
</dbReference>
<dbReference type="WBParaSite" id="HDID_0000043301-mRNA-1">
    <property type="protein sequence ID" value="HDID_0000043301-mRNA-1"/>
    <property type="gene ID" value="HDID_0000043301"/>
</dbReference>
<dbReference type="EMBL" id="CABIJS010000055">
    <property type="protein sequence ID" value="VUZ41368.1"/>
    <property type="molecule type" value="Genomic_DNA"/>
</dbReference>
<evidence type="ECO:0000313" key="3">
    <source>
        <dbReference type="EMBL" id="VUZ41368.1"/>
    </source>
</evidence>
<feature type="transmembrane region" description="Helical" evidence="1">
    <location>
        <begin position="15"/>
        <end position="39"/>
    </location>
</feature>
<reference evidence="6" key="1">
    <citation type="submission" date="2017-02" db="UniProtKB">
        <authorList>
            <consortium name="WormBaseParasite"/>
        </authorList>
    </citation>
    <scope>IDENTIFICATION</scope>
</reference>
<dbReference type="EMBL" id="UYSG01000057">
    <property type="protein sequence ID" value="VDL16101.1"/>
    <property type="molecule type" value="Genomic_DNA"/>
</dbReference>
<name>A0A0R3S8G5_HYMDI</name>
<dbReference type="AlphaFoldDB" id="A0A0R3S8G5"/>
<reference evidence="3 5" key="3">
    <citation type="submission" date="2019-07" db="EMBL/GenBank/DDBJ databases">
        <authorList>
            <person name="Jastrzebski P J."/>
            <person name="Paukszto L."/>
            <person name="Jastrzebski P J."/>
        </authorList>
    </citation>
    <scope>NUCLEOTIDE SEQUENCE [LARGE SCALE GENOMIC DNA]</scope>
    <source>
        <strain evidence="3 5">WMS-il1</strain>
    </source>
</reference>